<sequence>MSTPSDPPPAVITGPPTKNERLVATLLAEEDAPDVETTPIETEALTRLDSVLGDLDLKEYEMSVHEADDRTSEFQGDTLVKEAFDKGVDLRQYAKDVENDLSQVEQSHILDYVRESRPLVNLHSEIQADLGTVSREIETLQKQSQSMSIKLKNRTAMQDQLNIVLEGVVLGPDLIRKICEGEVNEFFLQHLSDLNRKMHYVKSVQGRHIHALKDIGPELERLRLKAAEKSLAFLLKKIESLKAPNTNIAMIQQNQLLKYRDLYAFLGERYGEAAGEVRANYVQTVGMYYTGSFESYVRGLLKLQTTIADKLD</sequence>
<dbReference type="GO" id="GO:0006896">
    <property type="term" value="P:Golgi to vacuole transport"/>
    <property type="evidence" value="ECO:0007669"/>
    <property type="project" value="TreeGrafter"/>
</dbReference>
<evidence type="ECO:0000313" key="3">
    <source>
        <dbReference type="Proteomes" id="UP001212841"/>
    </source>
</evidence>
<dbReference type="InterPro" id="IPR048319">
    <property type="entry name" value="Vps52_CC"/>
</dbReference>
<evidence type="ECO:0000313" key="2">
    <source>
        <dbReference type="EMBL" id="KAJ3032471.1"/>
    </source>
</evidence>
<accession>A0AAD5S7X4</accession>
<dbReference type="InterPro" id="IPR007258">
    <property type="entry name" value="Vps52"/>
</dbReference>
<dbReference type="Pfam" id="PF04129">
    <property type="entry name" value="Vps52_CC"/>
    <property type="match status" value="1"/>
</dbReference>
<organism evidence="2 3">
    <name type="scientific">Rhizophlyctis rosea</name>
    <dbReference type="NCBI Taxonomy" id="64517"/>
    <lineage>
        <taxon>Eukaryota</taxon>
        <taxon>Fungi</taxon>
        <taxon>Fungi incertae sedis</taxon>
        <taxon>Chytridiomycota</taxon>
        <taxon>Chytridiomycota incertae sedis</taxon>
        <taxon>Chytridiomycetes</taxon>
        <taxon>Rhizophlyctidales</taxon>
        <taxon>Rhizophlyctidaceae</taxon>
        <taxon>Rhizophlyctis</taxon>
    </lineage>
</organism>
<comment type="caution">
    <text evidence="2">The sequence shown here is derived from an EMBL/GenBank/DDBJ whole genome shotgun (WGS) entry which is preliminary data.</text>
</comment>
<dbReference type="AlphaFoldDB" id="A0AAD5S7X4"/>
<dbReference type="EMBL" id="JADGJD010002457">
    <property type="protein sequence ID" value="KAJ3032471.1"/>
    <property type="molecule type" value="Genomic_DNA"/>
</dbReference>
<dbReference type="GO" id="GO:0005829">
    <property type="term" value="C:cytosol"/>
    <property type="evidence" value="ECO:0007669"/>
    <property type="project" value="GOC"/>
</dbReference>
<protein>
    <recommendedName>
        <fullName evidence="1">Vps52 coiled-coil domain-containing protein</fullName>
    </recommendedName>
</protein>
<dbReference type="PANTHER" id="PTHR14190:SF7">
    <property type="entry name" value="VACUOLAR PROTEIN SORTING-ASSOCIATED PROTEIN 52 HOMOLOG"/>
    <property type="match status" value="1"/>
</dbReference>
<dbReference type="GO" id="GO:0019905">
    <property type="term" value="F:syntaxin binding"/>
    <property type="evidence" value="ECO:0007669"/>
    <property type="project" value="TreeGrafter"/>
</dbReference>
<name>A0AAD5S7X4_9FUNG</name>
<dbReference type="GO" id="GO:0042147">
    <property type="term" value="P:retrograde transport, endosome to Golgi"/>
    <property type="evidence" value="ECO:0007669"/>
    <property type="project" value="TreeGrafter"/>
</dbReference>
<dbReference type="Proteomes" id="UP001212841">
    <property type="component" value="Unassembled WGS sequence"/>
</dbReference>
<dbReference type="GO" id="GO:0032456">
    <property type="term" value="P:endocytic recycling"/>
    <property type="evidence" value="ECO:0007669"/>
    <property type="project" value="TreeGrafter"/>
</dbReference>
<feature type="domain" description="Vps52 coiled-coil" evidence="1">
    <location>
        <begin position="97"/>
        <end position="266"/>
    </location>
</feature>
<feature type="non-terminal residue" evidence="2">
    <location>
        <position position="1"/>
    </location>
</feature>
<evidence type="ECO:0000259" key="1">
    <source>
        <dbReference type="Pfam" id="PF04129"/>
    </source>
</evidence>
<dbReference type="PANTHER" id="PTHR14190">
    <property type="entry name" value="SUPPRESSOR OF ACTIN MUTATIONS 2/VACUOLAR PROTEIN SORTING 52"/>
    <property type="match status" value="1"/>
</dbReference>
<keyword evidence="3" id="KW-1185">Reference proteome</keyword>
<proteinExistence type="predicted"/>
<gene>
    <name evidence="2" type="ORF">HK097_005227</name>
</gene>
<reference evidence="2" key="1">
    <citation type="submission" date="2020-05" db="EMBL/GenBank/DDBJ databases">
        <title>Phylogenomic resolution of chytrid fungi.</title>
        <authorList>
            <person name="Stajich J.E."/>
            <person name="Amses K."/>
            <person name="Simmons R."/>
            <person name="Seto K."/>
            <person name="Myers J."/>
            <person name="Bonds A."/>
            <person name="Quandt C.A."/>
            <person name="Barry K."/>
            <person name="Liu P."/>
            <person name="Grigoriev I."/>
            <person name="Longcore J.E."/>
            <person name="James T.Y."/>
        </authorList>
    </citation>
    <scope>NUCLEOTIDE SEQUENCE</scope>
    <source>
        <strain evidence="2">JEL0318</strain>
    </source>
</reference>
<dbReference type="GO" id="GO:0000938">
    <property type="term" value="C:GARP complex"/>
    <property type="evidence" value="ECO:0007669"/>
    <property type="project" value="TreeGrafter"/>
</dbReference>